<dbReference type="InterPro" id="IPR036236">
    <property type="entry name" value="Znf_C2H2_sf"/>
</dbReference>
<evidence type="ECO:0000256" key="7">
    <source>
        <dbReference type="PROSITE-ProRule" id="PRU00042"/>
    </source>
</evidence>
<proteinExistence type="predicted"/>
<keyword evidence="2" id="KW-0479">Metal-binding</keyword>
<accession>A0ABM0ZUF0</accession>
<dbReference type="InterPro" id="IPR013087">
    <property type="entry name" value="Znf_C2H2_type"/>
</dbReference>
<feature type="region of interest" description="Disordered" evidence="8">
    <location>
        <begin position="433"/>
        <end position="458"/>
    </location>
</feature>
<feature type="region of interest" description="Disordered" evidence="8">
    <location>
        <begin position="471"/>
        <end position="502"/>
    </location>
</feature>
<evidence type="ECO:0000256" key="5">
    <source>
        <dbReference type="ARBA" id="ARBA00022833"/>
    </source>
</evidence>
<dbReference type="Gene3D" id="3.30.160.60">
    <property type="entry name" value="Classic Zinc Finger"/>
    <property type="match status" value="6"/>
</dbReference>
<feature type="compositionally biased region" description="Low complexity" evidence="8">
    <location>
        <begin position="333"/>
        <end position="351"/>
    </location>
</feature>
<dbReference type="RefSeq" id="XP_012934687.1">
    <property type="nucleotide sequence ID" value="XM_013079233.2"/>
</dbReference>
<evidence type="ECO:0000256" key="1">
    <source>
        <dbReference type="ARBA" id="ARBA00004123"/>
    </source>
</evidence>
<keyword evidence="5" id="KW-0862">Zinc</keyword>
<feature type="domain" description="C2H2-type" evidence="9">
    <location>
        <begin position="793"/>
        <end position="821"/>
    </location>
</feature>
<dbReference type="SMART" id="SM00355">
    <property type="entry name" value="ZnF_C2H2"/>
    <property type="match status" value="19"/>
</dbReference>
<gene>
    <name evidence="11 12" type="primary">LOC101848802</name>
</gene>
<evidence type="ECO:0000256" key="8">
    <source>
        <dbReference type="SAM" id="MobiDB-lite"/>
    </source>
</evidence>
<feature type="compositionally biased region" description="Low complexity" evidence="8">
    <location>
        <begin position="479"/>
        <end position="489"/>
    </location>
</feature>
<dbReference type="GeneID" id="101848802"/>
<protein>
    <submittedName>
        <fullName evidence="11 12">Zinc finger protein 888</fullName>
    </submittedName>
</protein>
<feature type="region of interest" description="Disordered" evidence="8">
    <location>
        <begin position="376"/>
        <end position="410"/>
    </location>
</feature>
<evidence type="ECO:0000256" key="3">
    <source>
        <dbReference type="ARBA" id="ARBA00022737"/>
    </source>
</evidence>
<reference evidence="11 12" key="1">
    <citation type="submission" date="2025-05" db="UniProtKB">
        <authorList>
            <consortium name="RefSeq"/>
        </authorList>
    </citation>
    <scope>IDENTIFICATION</scope>
</reference>
<keyword evidence="4 7" id="KW-0863">Zinc-finger</keyword>
<keyword evidence="10" id="KW-1185">Reference proteome</keyword>
<feature type="domain" description="C2H2-type" evidence="9">
    <location>
        <begin position="299"/>
        <end position="326"/>
    </location>
</feature>
<organism evidence="10 12">
    <name type="scientific">Aplysia californica</name>
    <name type="common">California sea hare</name>
    <dbReference type="NCBI Taxonomy" id="6500"/>
    <lineage>
        <taxon>Eukaryota</taxon>
        <taxon>Metazoa</taxon>
        <taxon>Spiralia</taxon>
        <taxon>Lophotrochozoa</taxon>
        <taxon>Mollusca</taxon>
        <taxon>Gastropoda</taxon>
        <taxon>Heterobranchia</taxon>
        <taxon>Euthyneura</taxon>
        <taxon>Tectipleura</taxon>
        <taxon>Aplysiida</taxon>
        <taxon>Aplysioidea</taxon>
        <taxon>Aplysiidae</taxon>
        <taxon>Aplysia</taxon>
    </lineage>
</organism>
<dbReference type="PANTHER" id="PTHR24376">
    <property type="entry name" value="ZINC FINGER PROTEIN"/>
    <property type="match status" value="1"/>
</dbReference>
<evidence type="ECO:0000313" key="10">
    <source>
        <dbReference type="Proteomes" id="UP000694888"/>
    </source>
</evidence>
<name>A0ABM0ZUF0_APLCA</name>
<feature type="region of interest" description="Disordered" evidence="8">
    <location>
        <begin position="143"/>
        <end position="192"/>
    </location>
</feature>
<feature type="domain" description="C2H2-type" evidence="9">
    <location>
        <begin position="987"/>
        <end position="1014"/>
    </location>
</feature>
<evidence type="ECO:0000313" key="12">
    <source>
        <dbReference type="RefSeq" id="XP_012934687.1"/>
    </source>
</evidence>
<keyword evidence="3" id="KW-0677">Repeat</keyword>
<dbReference type="Proteomes" id="UP000694888">
    <property type="component" value="Unplaced"/>
</dbReference>
<feature type="compositionally biased region" description="Polar residues" evidence="8">
    <location>
        <begin position="376"/>
        <end position="393"/>
    </location>
</feature>
<feature type="region of interest" description="Disordered" evidence="8">
    <location>
        <begin position="333"/>
        <end position="352"/>
    </location>
</feature>
<evidence type="ECO:0000256" key="6">
    <source>
        <dbReference type="ARBA" id="ARBA00023242"/>
    </source>
</evidence>
<evidence type="ECO:0000256" key="2">
    <source>
        <dbReference type="ARBA" id="ARBA00022723"/>
    </source>
</evidence>
<keyword evidence="6" id="KW-0539">Nucleus</keyword>
<dbReference type="RefSeq" id="XP_005092411.1">
    <property type="nucleotide sequence ID" value="XM_005092354.3"/>
</dbReference>
<feature type="domain" description="C2H2-type" evidence="9">
    <location>
        <begin position="194"/>
        <end position="226"/>
    </location>
</feature>
<evidence type="ECO:0000259" key="9">
    <source>
        <dbReference type="PROSITE" id="PS50157"/>
    </source>
</evidence>
<evidence type="ECO:0000313" key="11">
    <source>
        <dbReference type="RefSeq" id="XP_005092411.1"/>
    </source>
</evidence>
<feature type="compositionally biased region" description="Polar residues" evidence="8">
    <location>
        <begin position="437"/>
        <end position="458"/>
    </location>
</feature>
<comment type="subcellular location">
    <subcellularLocation>
        <location evidence="1">Nucleus</location>
    </subcellularLocation>
</comment>
<feature type="compositionally biased region" description="Low complexity" evidence="8">
    <location>
        <begin position="394"/>
        <end position="404"/>
    </location>
</feature>
<dbReference type="SUPFAM" id="SSF57667">
    <property type="entry name" value="beta-beta-alpha zinc fingers"/>
    <property type="match status" value="4"/>
</dbReference>
<sequence>MVYFDPDNNCIEAFDVSGHVDVYIDGALHSRCKFTEAVKVHLVFNSLKDTGISDSIDRDKINHSVANDCLPADDSKRHVSSECLGSLCSQNQAARSPNVNVPPVDISNADESCFRDSHISEVKDRHQVSGAVNEGDCEDTKAVLESSIESGNEDESSQSDITSEIEKNSGRRSSKRVSVGSKRPRKAISGSNELSCPTCGKCFSNKEQLFDHRRNPSCRVYCSECQERFPSKVTYFIHFCKYHPNCDIKAEFREYINLTRPVVWCADKEVVKCPLCLKSLKEGSILNHLECSHFREPSYACCVCEETFYTERLWRLHSRSHVWDRHLAPSAKSSAATTTTATTTTASTAGTDVSHALGLPSLKKEVHDSGDELTVTFQNDHNNQFRSNDETVTSSSHRSTQLSSVFPNTHPDPLTMSIQQQGNVSDSCPAFVKGENPVSSQSDQEVQNNCSTLSSGKKNVSRLSDVSNFADDTNASLQGSGKSVTSTSVSRRDLKSSKGKRGTSYYSCEFCAKPFFCKRAKNAHRLNPSCEVKCISCSTIHSSKGSLFEHYCRVHPTVQDLREQFGSSFSFVNLKVFKDQGICPVCMAPLSDRGCVKHFDTIHFVNQLYLCCVCGKDFSTEQLWFDHCTTEHGNGKQDAVTNPDNSFSQRKNVAREGKKRKVTPRKRVKLSVTSERAQQTAAKKLNEVISAEADDGGEHQCKYCKETFTSKAQLLTHPRRKLEVKSVCKHCGKICRDQAALIVHEKKKHGGGLVFDTSSGPKGVKMFECPVCLEKVRHIIMHVRKKHTNESLFVCCVCGKSCQSFAEYTRHCDALHTHRQKGIYHCSMCNKICDNMSDFNSHKAIHRKICSFCGEKFLLQKHLQLHYSEKHDEKLIPCGHCDRKFPSMNALRTHEKYMKFRPLRPCPKCGLMLRGVKRHMKAMHPDVQAEAQCNICGKTVKNEKRLAVHMLCHKNDQLACSVCFKVFKHSQALTRHLKIVHFVEKLFECNICGKRCSMKSNLRIHMRIHSDDKMFPCTFCSQGFNYKASLLSHMRSKHPDMEPVGEV</sequence>
<dbReference type="PROSITE" id="PS50157">
    <property type="entry name" value="ZINC_FINGER_C2H2_2"/>
    <property type="match status" value="7"/>
</dbReference>
<evidence type="ECO:0000256" key="4">
    <source>
        <dbReference type="ARBA" id="ARBA00022771"/>
    </source>
</evidence>
<dbReference type="PROSITE" id="PS00028">
    <property type="entry name" value="ZINC_FINGER_C2H2_1"/>
    <property type="match status" value="10"/>
</dbReference>
<dbReference type="Pfam" id="PF00096">
    <property type="entry name" value="zf-C2H2"/>
    <property type="match status" value="3"/>
</dbReference>
<feature type="domain" description="C2H2-type" evidence="9">
    <location>
        <begin position="1015"/>
        <end position="1043"/>
    </location>
</feature>
<feature type="domain" description="C2H2-type" evidence="9">
    <location>
        <begin position="931"/>
        <end position="958"/>
    </location>
</feature>
<feature type="domain" description="C2H2-type" evidence="9">
    <location>
        <begin position="958"/>
        <end position="986"/>
    </location>
</feature>
<dbReference type="PANTHER" id="PTHR24376:SF235">
    <property type="entry name" value="C2H2-TYPE DOMAIN-CONTAINING PROTEIN"/>
    <property type="match status" value="1"/>
</dbReference>